<reference evidence="2" key="1">
    <citation type="submission" date="2024-04" db="EMBL/GenBank/DDBJ databases">
        <authorList>
            <person name="Shaw F."/>
            <person name="Minotto A."/>
        </authorList>
    </citation>
    <scope>NUCLEOTIDE SEQUENCE [LARGE SCALE GENOMIC DNA]</scope>
</reference>
<evidence type="ECO:0000313" key="2">
    <source>
        <dbReference type="Proteomes" id="UP001497453"/>
    </source>
</evidence>
<proteinExistence type="predicted"/>
<dbReference type="Gene3D" id="1.20.1280.50">
    <property type="match status" value="1"/>
</dbReference>
<protein>
    <recommendedName>
        <fullName evidence="3">F-box domain-containing protein</fullName>
    </recommendedName>
</protein>
<accession>A0ABP1CWQ2</accession>
<dbReference type="EMBL" id="OZ037954">
    <property type="protein sequence ID" value="CAL1699143.1"/>
    <property type="molecule type" value="Genomic_DNA"/>
</dbReference>
<name>A0ABP1CWQ2_9APHY</name>
<keyword evidence="2" id="KW-1185">Reference proteome</keyword>
<evidence type="ECO:0000313" key="1">
    <source>
        <dbReference type="EMBL" id="CAL1699143.1"/>
    </source>
</evidence>
<evidence type="ECO:0008006" key="3">
    <source>
        <dbReference type="Google" id="ProtNLM"/>
    </source>
</evidence>
<gene>
    <name evidence="1" type="ORF">GFSPODELE1_LOCUS2523</name>
</gene>
<dbReference type="Proteomes" id="UP001497453">
    <property type="component" value="Chromosome 11"/>
</dbReference>
<organism evidence="1 2">
    <name type="scientific">Somion occarium</name>
    <dbReference type="NCBI Taxonomy" id="3059160"/>
    <lineage>
        <taxon>Eukaryota</taxon>
        <taxon>Fungi</taxon>
        <taxon>Dikarya</taxon>
        <taxon>Basidiomycota</taxon>
        <taxon>Agaricomycotina</taxon>
        <taxon>Agaricomycetes</taxon>
        <taxon>Polyporales</taxon>
        <taxon>Cerrenaceae</taxon>
        <taxon>Somion</taxon>
    </lineage>
</organism>
<sequence>MQSLYHSRNMKQPINRCPPSILCDIFLCLSDMATSEFFDGGPPPDVRDGYTWLRIILTCQYWHTVALLCPSLWSTIICGHAKLDTVSRYLKRSGQTCLKVHLSERKTTRVRQPIFYAEFRETLKLLIPHFHRVSVLNYNFNLLPREFTPLFNSHTPCLRELHLGIIGLDRNMPVIPVPSLPVFREAPIQTLHINSFVVWPVSHRSTLTTLVIRSPVLRSTGSSGLECARSLLETLRTHAMLQHLSLLNYDEQHDLVESNGNASGMGLGEFLQIQHSTPQIDWRNLHQLVIAHYPPHLASQFLGAITLSATTTLVIRHSDAISDIGQFLPRDMVVAHQNIPGLRTVMEATVIYHWEHDFCKLTLHSPSHSVVVAMSHPILISTDRHDGDVNEPSLSRILKIIQNGVCAGEGVRRITFRSVGRAHEFSTLFWRSFLLLVFNLRTQRSLSSSYMPRDRGLTATSNFPDNVDAKEVVKDEVTEEVIDLQAGNFGSVYEGMEIDLDDILPHTLFQTLLGPECAYALDTLKFYKEPSKASNTGECLDPSHSGHAVVHSTEEFHPRLGGLPSVVKTAYECRSPLSAGAYSALDYGGVDKGEGRNRASQNRMHVRTVLTLM</sequence>